<dbReference type="PANTHER" id="PTHR31086">
    <property type="entry name" value="ALUMINUM-ACTIVATED MALATE TRANSPORTER 10"/>
    <property type="match status" value="1"/>
</dbReference>
<reference evidence="7" key="1">
    <citation type="submission" date="2024-07" db="EMBL/GenBank/DDBJ databases">
        <title>Identification and characteristics of an arsenic-resistant bacterial isolate, which belongs to a novel species.</title>
        <authorList>
            <person name="Juszczyk A."/>
            <person name="Kowalczyk A."/>
            <person name="Was K."/>
            <person name="Kosowicz W."/>
            <person name="Budzyn A."/>
            <person name="Latowski D."/>
        </authorList>
    </citation>
    <scope>NUCLEOTIDE SEQUENCE</scope>
    <source>
        <strain evidence="7">As8PL</strain>
    </source>
</reference>
<keyword evidence="3 6" id="KW-0812">Transmembrane</keyword>
<name>A0AB39BRY6_9BACI</name>
<organism evidence="7">
    <name type="scientific">Alkalihalophilus sp. As8PL</name>
    <dbReference type="NCBI Taxonomy" id="3237103"/>
    <lineage>
        <taxon>Bacteria</taxon>
        <taxon>Bacillati</taxon>
        <taxon>Bacillota</taxon>
        <taxon>Bacilli</taxon>
        <taxon>Bacillales</taxon>
        <taxon>Bacillaceae</taxon>
        <taxon>Alkalihalophilus</taxon>
    </lineage>
</organism>
<protein>
    <submittedName>
        <fullName evidence="7">Aromatic acid exporter family protein</fullName>
    </submittedName>
</protein>
<dbReference type="RefSeq" id="WP_368503939.1">
    <property type="nucleotide sequence ID" value="NZ_CP162551.1"/>
</dbReference>
<evidence type="ECO:0000256" key="2">
    <source>
        <dbReference type="ARBA" id="ARBA00022475"/>
    </source>
</evidence>
<dbReference type="AlphaFoldDB" id="A0AB39BRY6"/>
<keyword evidence="4 6" id="KW-1133">Transmembrane helix</keyword>
<dbReference type="GO" id="GO:0005886">
    <property type="term" value="C:plasma membrane"/>
    <property type="evidence" value="ECO:0007669"/>
    <property type="project" value="UniProtKB-SubCell"/>
</dbReference>
<sequence length="348" mass="39555">MRKRVIIGRRVVKTGLAVFITALICHWLDLPATFAVITAIVTTEPTAADSLKKGLVRLPAASIGAVFAIVLDVLLGQSALTYSLVAMMTIIACSKLKLDTGTLVATLTAVAMIPGTTDHVIADFVTRMSGTSTGIIVSTLVNFVILPPKFGPILVDKVETLFGETAKTLDLAVRHLLHEEDEDRTHFYRQLHTQLASTYQLTQFQYDEWRYRKSNEFERRSFGFLKKKLDYLHLVLFHIGKLCHIRLNHHISNEEKENMMVAVHSFKQIIEDPLHQMATTHHVIMEELKRKRSMNYTSEETLSLITHELISLHKVAEELASITADERMFSIQEKSYPDYIFKQPFQYE</sequence>
<feature type="transmembrane region" description="Helical" evidence="6">
    <location>
        <begin position="12"/>
        <end position="41"/>
    </location>
</feature>
<feature type="transmembrane region" description="Helical" evidence="6">
    <location>
        <begin position="61"/>
        <end position="85"/>
    </location>
</feature>
<comment type="subcellular location">
    <subcellularLocation>
        <location evidence="1">Cell membrane</location>
        <topology evidence="1">Multi-pass membrane protein</topology>
    </subcellularLocation>
</comment>
<dbReference type="InterPro" id="IPR010343">
    <property type="entry name" value="ArAE_1"/>
</dbReference>
<evidence type="ECO:0000256" key="6">
    <source>
        <dbReference type="SAM" id="Phobius"/>
    </source>
</evidence>
<accession>A0AB39BRY6</accession>
<gene>
    <name evidence="7" type="ORF">AB3N04_17735</name>
</gene>
<evidence type="ECO:0000313" key="7">
    <source>
        <dbReference type="EMBL" id="XDI36499.1"/>
    </source>
</evidence>
<keyword evidence="2" id="KW-1003">Cell membrane</keyword>
<evidence type="ECO:0000256" key="3">
    <source>
        <dbReference type="ARBA" id="ARBA00022692"/>
    </source>
</evidence>
<evidence type="ECO:0000256" key="1">
    <source>
        <dbReference type="ARBA" id="ARBA00004651"/>
    </source>
</evidence>
<dbReference type="EMBL" id="CP162551">
    <property type="protein sequence ID" value="XDI36499.1"/>
    <property type="molecule type" value="Genomic_DNA"/>
</dbReference>
<keyword evidence="5 6" id="KW-0472">Membrane</keyword>
<evidence type="ECO:0000256" key="4">
    <source>
        <dbReference type="ARBA" id="ARBA00022989"/>
    </source>
</evidence>
<dbReference type="Pfam" id="PF06081">
    <property type="entry name" value="ArAE_1"/>
    <property type="match status" value="1"/>
</dbReference>
<evidence type="ECO:0000256" key="5">
    <source>
        <dbReference type="ARBA" id="ARBA00023136"/>
    </source>
</evidence>
<proteinExistence type="predicted"/>